<dbReference type="Proteomes" id="UP001055439">
    <property type="component" value="Chromosome 5"/>
</dbReference>
<evidence type="ECO:0000259" key="3">
    <source>
        <dbReference type="Pfam" id="PF05368"/>
    </source>
</evidence>
<dbReference type="InterPro" id="IPR036291">
    <property type="entry name" value="NAD(P)-bd_dom_sf"/>
</dbReference>
<protein>
    <submittedName>
        <fullName evidence="4">NmrA-like family</fullName>
    </submittedName>
</protein>
<gene>
    <name evidence="4" type="ORF">MUK42_18458</name>
</gene>
<dbReference type="PANTHER" id="PTHR43349">
    <property type="entry name" value="PINORESINOL REDUCTASE-RELATED"/>
    <property type="match status" value="1"/>
</dbReference>
<proteinExistence type="predicted"/>
<feature type="domain" description="NmrA-like" evidence="3">
    <location>
        <begin position="17"/>
        <end position="347"/>
    </location>
</feature>
<dbReference type="InterPro" id="IPR045312">
    <property type="entry name" value="PCBER-like"/>
</dbReference>
<evidence type="ECO:0000313" key="5">
    <source>
        <dbReference type="Proteomes" id="UP001055439"/>
    </source>
</evidence>
<dbReference type="InterPro" id="IPR008030">
    <property type="entry name" value="NmrA-like"/>
</dbReference>
<dbReference type="CDD" id="cd05259">
    <property type="entry name" value="PCBER_SDR_a"/>
    <property type="match status" value="1"/>
</dbReference>
<evidence type="ECO:0000256" key="1">
    <source>
        <dbReference type="ARBA" id="ARBA00022857"/>
    </source>
</evidence>
<dbReference type="PANTHER" id="PTHR43349:SF89">
    <property type="entry name" value="LEUCANTHOCYANIDIN REDUCTASE"/>
    <property type="match status" value="1"/>
</dbReference>
<reference evidence="4" key="1">
    <citation type="submission" date="2022-05" db="EMBL/GenBank/DDBJ databases">
        <title>The Musa troglodytarum L. genome provides insights into the mechanism of non-climacteric behaviour and enrichment of carotenoids.</title>
        <authorList>
            <person name="Wang J."/>
        </authorList>
    </citation>
    <scope>NUCLEOTIDE SEQUENCE</scope>
    <source>
        <tissue evidence="4">Leaf</tissue>
    </source>
</reference>
<keyword evidence="2" id="KW-0560">Oxidoreductase</keyword>
<dbReference type="Gene3D" id="3.90.25.10">
    <property type="entry name" value="UDP-galactose 4-epimerase, domain 1"/>
    <property type="match status" value="1"/>
</dbReference>
<dbReference type="GO" id="GO:0016491">
    <property type="term" value="F:oxidoreductase activity"/>
    <property type="evidence" value="ECO:0007669"/>
    <property type="project" value="UniProtKB-KW"/>
</dbReference>
<sequence length="386" mass="42080">MASTAAGHELAPTTGATLVVGGTGYIGRFVAEAGLALGHALYVLVRTFGPLVCPSRAATAAALREKGAIILEVIMHELSSRLSCMLTSIMMMTMRRRRRTSDVFQGSVNDKDFMEKTLRENNIHVVISAVGGETILDQLCLLDAILAAGTVKRFLPSEFGHDIDKANPVEPALSLYNRKRRVRRAVEAAGVPYTYICCNSIAGWPYHDNKHPSKAAPPLDRFVIYGDGSVRAFFVAGSDIGKFTMRSAFDSRTVNRAVHFRPSCNFISMNEMASLWERKIGRTLPRVSFTEEDLLAIAKENEIPTSIVAALTHDIFILGCQSNYSVDGVKDVEVSCLYPDMAFRTLDDCFSDYISSLLPHQTRETRPSAAAAAATVDQLAVPPATA</sequence>
<dbReference type="OrthoDB" id="419598at2759"/>
<dbReference type="EMBL" id="CP097507">
    <property type="protein sequence ID" value="URE07643.1"/>
    <property type="molecule type" value="Genomic_DNA"/>
</dbReference>
<dbReference type="SUPFAM" id="SSF51735">
    <property type="entry name" value="NAD(P)-binding Rossmann-fold domains"/>
    <property type="match status" value="1"/>
</dbReference>
<name>A0A9E7K5V8_9LILI</name>
<evidence type="ECO:0000313" key="4">
    <source>
        <dbReference type="EMBL" id="URE07643.1"/>
    </source>
</evidence>
<dbReference type="AlphaFoldDB" id="A0A9E7K5V8"/>
<dbReference type="Gene3D" id="3.40.50.720">
    <property type="entry name" value="NAD(P)-binding Rossmann-like Domain"/>
    <property type="match status" value="1"/>
</dbReference>
<organism evidence="4 5">
    <name type="scientific">Musa troglodytarum</name>
    <name type="common">fe'i banana</name>
    <dbReference type="NCBI Taxonomy" id="320322"/>
    <lineage>
        <taxon>Eukaryota</taxon>
        <taxon>Viridiplantae</taxon>
        <taxon>Streptophyta</taxon>
        <taxon>Embryophyta</taxon>
        <taxon>Tracheophyta</taxon>
        <taxon>Spermatophyta</taxon>
        <taxon>Magnoliopsida</taxon>
        <taxon>Liliopsida</taxon>
        <taxon>Zingiberales</taxon>
        <taxon>Musaceae</taxon>
        <taxon>Musa</taxon>
    </lineage>
</organism>
<evidence type="ECO:0000256" key="2">
    <source>
        <dbReference type="ARBA" id="ARBA00023002"/>
    </source>
</evidence>
<keyword evidence="1" id="KW-0521">NADP</keyword>
<keyword evidence="5" id="KW-1185">Reference proteome</keyword>
<dbReference type="Pfam" id="PF05368">
    <property type="entry name" value="NmrA"/>
    <property type="match status" value="1"/>
</dbReference>
<accession>A0A9E7K5V8</accession>
<dbReference type="InterPro" id="IPR050608">
    <property type="entry name" value="NmrA-type/Isoflavone_red_sf"/>
</dbReference>